<dbReference type="Gene3D" id="1.10.357.10">
    <property type="entry name" value="Tetracycline Repressor, domain 2"/>
    <property type="match status" value="1"/>
</dbReference>
<dbReference type="GO" id="GO:0003677">
    <property type="term" value="F:DNA binding"/>
    <property type="evidence" value="ECO:0007669"/>
    <property type="project" value="UniProtKB-UniRule"/>
</dbReference>
<comment type="caution">
    <text evidence="4">The sequence shown here is derived from an EMBL/GenBank/DDBJ whole genome shotgun (WGS) entry which is preliminary data.</text>
</comment>
<dbReference type="InterPro" id="IPR001647">
    <property type="entry name" value="HTH_TetR"/>
</dbReference>
<feature type="domain" description="HTH tetR-type" evidence="3">
    <location>
        <begin position="3"/>
        <end position="63"/>
    </location>
</feature>
<evidence type="ECO:0000313" key="5">
    <source>
        <dbReference type="Proteomes" id="UP000824118"/>
    </source>
</evidence>
<reference evidence="4" key="2">
    <citation type="journal article" date="2021" name="PeerJ">
        <title>Extensive microbial diversity within the chicken gut microbiome revealed by metagenomics and culture.</title>
        <authorList>
            <person name="Gilroy R."/>
            <person name="Ravi A."/>
            <person name="Getino M."/>
            <person name="Pursley I."/>
            <person name="Horton D.L."/>
            <person name="Alikhan N.F."/>
            <person name="Baker D."/>
            <person name="Gharbi K."/>
            <person name="Hall N."/>
            <person name="Watson M."/>
            <person name="Adriaenssens E.M."/>
            <person name="Foster-Nyarko E."/>
            <person name="Jarju S."/>
            <person name="Secka A."/>
            <person name="Antonio M."/>
            <person name="Oren A."/>
            <person name="Chaudhuri R.R."/>
            <person name="La Ragione R."/>
            <person name="Hildebrand F."/>
            <person name="Pallen M.J."/>
        </authorList>
    </citation>
    <scope>NUCLEOTIDE SEQUENCE</scope>
    <source>
        <strain evidence="4">ChiGjej1B1-1684</strain>
    </source>
</reference>
<dbReference type="Proteomes" id="UP000824118">
    <property type="component" value="Unassembled WGS sequence"/>
</dbReference>
<dbReference type="Pfam" id="PF14278">
    <property type="entry name" value="TetR_C_8"/>
    <property type="match status" value="1"/>
</dbReference>
<gene>
    <name evidence="4" type="ORF">IAD22_06740</name>
</gene>
<dbReference type="InterPro" id="IPR009057">
    <property type="entry name" value="Homeodomain-like_sf"/>
</dbReference>
<sequence length="198" mass="22987">MSIRTKMAMEASLKKLLLKKPLDKITISDITDDCGISRMTFYYHFKDIYDLVDWICLNEAHQALICLKSFDTWQQGFLEMFKTVQKSKSFFINVYSCLSLEKVEGYLYNLTYRMLYNVVDEKAKGLNVTEADKKFVTDYFKFVLVGLMLQWIKNGMKEAPEDIVYRFITTSQGNIMLCLERLANAADKKTAPQIPLTS</sequence>
<protein>
    <submittedName>
        <fullName evidence="4">TetR/AcrR family transcriptional regulator</fullName>
    </submittedName>
</protein>
<dbReference type="PANTHER" id="PTHR43479:SF7">
    <property type="entry name" value="TETR-FAMILY TRANSCRIPTIONAL REGULATOR"/>
    <property type="match status" value="1"/>
</dbReference>
<organism evidence="4 5">
    <name type="scientific">Candidatus Limousia pullorum</name>
    <dbReference type="NCBI Taxonomy" id="2840860"/>
    <lineage>
        <taxon>Bacteria</taxon>
        <taxon>Bacillati</taxon>
        <taxon>Bacillota</taxon>
        <taxon>Clostridia</taxon>
        <taxon>Eubacteriales</taxon>
        <taxon>Oscillospiraceae</taxon>
        <taxon>Oscillospiraceae incertae sedis</taxon>
        <taxon>Candidatus Limousia</taxon>
    </lineage>
</organism>
<evidence type="ECO:0000259" key="3">
    <source>
        <dbReference type="PROSITE" id="PS50977"/>
    </source>
</evidence>
<evidence type="ECO:0000256" key="1">
    <source>
        <dbReference type="ARBA" id="ARBA00023125"/>
    </source>
</evidence>
<evidence type="ECO:0000313" key="4">
    <source>
        <dbReference type="EMBL" id="HIU50691.1"/>
    </source>
</evidence>
<reference evidence="4" key="1">
    <citation type="submission" date="2020-10" db="EMBL/GenBank/DDBJ databases">
        <authorList>
            <person name="Gilroy R."/>
        </authorList>
    </citation>
    <scope>NUCLEOTIDE SEQUENCE</scope>
    <source>
        <strain evidence="4">ChiGjej1B1-1684</strain>
    </source>
</reference>
<dbReference type="PROSITE" id="PS50977">
    <property type="entry name" value="HTH_TETR_2"/>
    <property type="match status" value="1"/>
</dbReference>
<dbReference type="InterPro" id="IPR039532">
    <property type="entry name" value="TetR_C_Firmicutes"/>
</dbReference>
<name>A0A9D1S8C5_9FIRM</name>
<proteinExistence type="predicted"/>
<dbReference type="PANTHER" id="PTHR43479">
    <property type="entry name" value="ACREF/ENVCD OPERON REPRESSOR-RELATED"/>
    <property type="match status" value="1"/>
</dbReference>
<dbReference type="EMBL" id="DVNG01000103">
    <property type="protein sequence ID" value="HIU50691.1"/>
    <property type="molecule type" value="Genomic_DNA"/>
</dbReference>
<keyword evidence="1 2" id="KW-0238">DNA-binding</keyword>
<dbReference type="InterPro" id="IPR050624">
    <property type="entry name" value="HTH-type_Tx_Regulator"/>
</dbReference>
<accession>A0A9D1S8C5</accession>
<evidence type="ECO:0000256" key="2">
    <source>
        <dbReference type="PROSITE-ProRule" id="PRU00335"/>
    </source>
</evidence>
<dbReference type="SUPFAM" id="SSF46689">
    <property type="entry name" value="Homeodomain-like"/>
    <property type="match status" value="1"/>
</dbReference>
<feature type="DNA-binding region" description="H-T-H motif" evidence="2">
    <location>
        <begin position="26"/>
        <end position="45"/>
    </location>
</feature>
<dbReference type="AlphaFoldDB" id="A0A9D1S8C5"/>
<dbReference type="Pfam" id="PF00440">
    <property type="entry name" value="TetR_N"/>
    <property type="match status" value="1"/>
</dbReference>